<organism evidence="8 9">
    <name type="scientific">Brucella anthropi</name>
    <name type="common">Ochrobactrum anthropi</name>
    <dbReference type="NCBI Taxonomy" id="529"/>
    <lineage>
        <taxon>Bacteria</taxon>
        <taxon>Pseudomonadati</taxon>
        <taxon>Pseudomonadota</taxon>
        <taxon>Alphaproteobacteria</taxon>
        <taxon>Hyphomicrobiales</taxon>
        <taxon>Brucellaceae</taxon>
        <taxon>Brucella/Ochrobactrum group</taxon>
        <taxon>Brucella</taxon>
    </lineage>
</organism>
<dbReference type="SMART" id="SM00482">
    <property type="entry name" value="POLAc"/>
    <property type="match status" value="1"/>
</dbReference>
<reference evidence="8" key="1">
    <citation type="submission" date="2020-09" db="EMBL/GenBank/DDBJ databases">
        <authorList>
            <person name="Dalcin Martins P."/>
        </authorList>
    </citation>
    <scope>NUCLEOTIDE SEQUENCE</scope>
    <source>
        <strain evidence="8">MAG47</strain>
    </source>
</reference>
<keyword evidence="5" id="KW-0269">Exonuclease</keyword>
<dbReference type="InterPro" id="IPR002298">
    <property type="entry name" value="DNA_polymerase_A"/>
</dbReference>
<dbReference type="SUPFAM" id="SSF53098">
    <property type="entry name" value="Ribonuclease H-like"/>
    <property type="match status" value="1"/>
</dbReference>
<evidence type="ECO:0000313" key="9">
    <source>
        <dbReference type="Proteomes" id="UP000642265"/>
    </source>
</evidence>
<evidence type="ECO:0000259" key="7">
    <source>
        <dbReference type="SMART" id="SM00482"/>
    </source>
</evidence>
<dbReference type="InterPro" id="IPR036397">
    <property type="entry name" value="RNaseH_sf"/>
</dbReference>
<dbReference type="Gene3D" id="3.30.70.370">
    <property type="match status" value="2"/>
</dbReference>
<comment type="subunit">
    <text evidence="2">Single-chain monomer with multiple functions.</text>
</comment>
<dbReference type="Gene3D" id="1.10.150.20">
    <property type="entry name" value="5' to 3' exonuclease, C-terminal subdomain"/>
    <property type="match status" value="1"/>
</dbReference>
<evidence type="ECO:0000256" key="6">
    <source>
        <dbReference type="ARBA" id="ARBA00049244"/>
    </source>
</evidence>
<evidence type="ECO:0000256" key="3">
    <source>
        <dbReference type="ARBA" id="ARBA00012417"/>
    </source>
</evidence>
<dbReference type="PANTHER" id="PTHR10133:SF27">
    <property type="entry name" value="DNA POLYMERASE NU"/>
    <property type="match status" value="1"/>
</dbReference>
<accession>A0A8I0N752</accession>
<dbReference type="GO" id="GO:0006302">
    <property type="term" value="P:double-strand break repair"/>
    <property type="evidence" value="ECO:0007669"/>
    <property type="project" value="TreeGrafter"/>
</dbReference>
<feature type="domain" description="DNA-directed DNA polymerase family A palm" evidence="7">
    <location>
        <begin position="366"/>
        <end position="632"/>
    </location>
</feature>
<name>A0A8I0N752_BRUAN</name>
<comment type="catalytic activity">
    <reaction evidence="6">
        <text>DNA(n) + a 2'-deoxyribonucleoside 5'-triphosphate = DNA(n+1) + diphosphate</text>
        <dbReference type="Rhea" id="RHEA:22508"/>
        <dbReference type="Rhea" id="RHEA-COMP:17339"/>
        <dbReference type="Rhea" id="RHEA-COMP:17340"/>
        <dbReference type="ChEBI" id="CHEBI:33019"/>
        <dbReference type="ChEBI" id="CHEBI:61560"/>
        <dbReference type="ChEBI" id="CHEBI:173112"/>
        <dbReference type="EC" id="2.7.7.7"/>
    </reaction>
</comment>
<proteinExistence type="inferred from homology"/>
<dbReference type="Gene3D" id="3.30.420.10">
    <property type="entry name" value="Ribonuclease H-like superfamily/Ribonuclease H"/>
    <property type="match status" value="1"/>
</dbReference>
<dbReference type="InterPro" id="IPR001098">
    <property type="entry name" value="DNA-dir_DNA_pol_A_palm_dom"/>
</dbReference>
<evidence type="ECO:0000256" key="1">
    <source>
        <dbReference type="ARBA" id="ARBA00007705"/>
    </source>
</evidence>
<sequence length="666" mass="74745">MTVAHIDFETRSAVDLTKTGAYVYAADPTTDVWCAAYAIGDEPVKVWTPGEPLPDDLAEHIMMGGVMVAHNAAFERIIFHYIMGPRYGWPVPDVTQWRCTMAMAYALALPGSLENAAPAAGLDIAKDMAGRRLMLQMAKPRKIEKDKITWWDDPAKLQKLIEYCKQDVEVERALEKRLRPLSESELALWHLDQIINDRGILVDQSLCEAAKQVVAKAQVALDDKMFRLTDGKVSKCTNRNQIVKWVRDQGVQCDSINKASMETLLEEDSPIPPHVREVLELRRESAKASVAKIDALLNGRSPEDGRAKGMLQYHAASTGRWGGRRFQPQNIKRPNESDIDTAIEIVATGNYDYVTMMYDQPLSVVGDCLRGMVMASEGHRIIAADYSNIEGRVLAWLAGELWKLDAFRAYDRKQGPDIYIRSYCDTFKVPIFDKKDPRRQIGKVMELAFGYQGGYGAWMNFATGDAAGYSAERINEIKDGWRDAHPNIRQFWFDMEDAAVRAVQSKGVTTTCGKVKFKHAGSWLFMRLPSGRLLAYPYPEVREFDTPWGDPKEGLTYFSTIDPSKKAKIVDDDRNSSSWARIKTYGGMLSENATQAVARDIMADAMPRLEAAGYKILLTVHDEVVTEVPDDHGSVEEMETIMSTLPEWAAGCPVAAEGFEAKRYRK</sequence>
<dbReference type="Pfam" id="PF00476">
    <property type="entry name" value="DNA_pol_A"/>
    <property type="match status" value="1"/>
</dbReference>
<reference evidence="8" key="2">
    <citation type="submission" date="2020-10" db="EMBL/GenBank/DDBJ databases">
        <title>Enrichment of novel Verrucomicrobia, Bacteroidetes and Krumholzibacteria in an oxygen-limited, methane- and iron-fed bioreactor inoculated with Bothnian Sea sediments.</title>
        <authorList>
            <person name="Martins P.D."/>
            <person name="de Jong A."/>
            <person name="Lenstra W.K."/>
            <person name="van Helmond N.A.G.M."/>
            <person name="Slomp C.P."/>
            <person name="Jetten M.S.M."/>
            <person name="Welte C.U."/>
            <person name="Rasigraf O."/>
        </authorList>
    </citation>
    <scope>NUCLEOTIDE SEQUENCE</scope>
    <source>
        <strain evidence="8">MAG47</strain>
    </source>
</reference>
<evidence type="ECO:0000256" key="4">
    <source>
        <dbReference type="ARBA" id="ARBA00022705"/>
    </source>
</evidence>
<dbReference type="Proteomes" id="UP000642265">
    <property type="component" value="Unassembled WGS sequence"/>
</dbReference>
<dbReference type="InterPro" id="IPR043502">
    <property type="entry name" value="DNA/RNA_pol_sf"/>
</dbReference>
<dbReference type="GO" id="GO:0003677">
    <property type="term" value="F:DNA binding"/>
    <property type="evidence" value="ECO:0007669"/>
    <property type="project" value="InterPro"/>
</dbReference>
<protein>
    <recommendedName>
        <fullName evidence="3">DNA-directed DNA polymerase</fullName>
        <ecNumber evidence="3">2.7.7.7</ecNumber>
    </recommendedName>
</protein>
<dbReference type="GO" id="GO:0006261">
    <property type="term" value="P:DNA-templated DNA replication"/>
    <property type="evidence" value="ECO:0007669"/>
    <property type="project" value="InterPro"/>
</dbReference>
<dbReference type="EC" id="2.7.7.7" evidence="3"/>
<keyword evidence="5" id="KW-0378">Hydrolase</keyword>
<gene>
    <name evidence="8" type="ORF">IH622_13455</name>
</gene>
<dbReference type="AlphaFoldDB" id="A0A8I0N752"/>
<dbReference type="InterPro" id="IPR012337">
    <property type="entry name" value="RNaseH-like_sf"/>
</dbReference>
<evidence type="ECO:0000256" key="2">
    <source>
        <dbReference type="ARBA" id="ARBA00011541"/>
    </source>
</evidence>
<dbReference type="EMBL" id="JACZKO010000038">
    <property type="protein sequence ID" value="MBE0561803.1"/>
    <property type="molecule type" value="Genomic_DNA"/>
</dbReference>
<evidence type="ECO:0000313" key="8">
    <source>
        <dbReference type="EMBL" id="MBE0561803.1"/>
    </source>
</evidence>
<keyword evidence="5" id="KW-0540">Nuclease</keyword>
<evidence type="ECO:0000256" key="5">
    <source>
        <dbReference type="ARBA" id="ARBA00022839"/>
    </source>
</evidence>
<dbReference type="GO" id="GO:0003887">
    <property type="term" value="F:DNA-directed DNA polymerase activity"/>
    <property type="evidence" value="ECO:0007669"/>
    <property type="project" value="UniProtKB-EC"/>
</dbReference>
<dbReference type="GO" id="GO:0004527">
    <property type="term" value="F:exonuclease activity"/>
    <property type="evidence" value="ECO:0007669"/>
    <property type="project" value="UniProtKB-KW"/>
</dbReference>
<keyword evidence="4" id="KW-0235">DNA replication</keyword>
<dbReference type="SUPFAM" id="SSF56672">
    <property type="entry name" value="DNA/RNA polymerases"/>
    <property type="match status" value="1"/>
</dbReference>
<comment type="similarity">
    <text evidence="1">Belongs to the DNA polymerase type-A family.</text>
</comment>
<comment type="caution">
    <text evidence="8">The sequence shown here is derived from an EMBL/GenBank/DDBJ whole genome shotgun (WGS) entry which is preliminary data.</text>
</comment>
<dbReference type="PANTHER" id="PTHR10133">
    <property type="entry name" value="DNA POLYMERASE I"/>
    <property type="match status" value="1"/>
</dbReference>